<sequence length="138" mass="16074">MYNNAARTAETYRTQQVMTATPAELTLMLYNGAIKFTSESIKYLQVKNYEQMNTSCLKAQKIITEFMVTLKMDYDFSQDWLAIYDYIRRCLIEGNLKNDTIKLEEAKNLITELRNTWHEIIKIDKANKSGGDMDHVQA</sequence>
<evidence type="ECO:0000313" key="7">
    <source>
        <dbReference type="EMBL" id="SEJ88109.1"/>
    </source>
</evidence>
<dbReference type="GO" id="GO:0071973">
    <property type="term" value="P:bacterial-type flagellum-dependent cell motility"/>
    <property type="evidence" value="ECO:0007669"/>
    <property type="project" value="TreeGrafter"/>
</dbReference>
<evidence type="ECO:0000256" key="2">
    <source>
        <dbReference type="ARBA" id="ARBA00008787"/>
    </source>
</evidence>
<dbReference type="GO" id="GO:0005829">
    <property type="term" value="C:cytosol"/>
    <property type="evidence" value="ECO:0007669"/>
    <property type="project" value="UniProtKB-SubCell"/>
</dbReference>
<dbReference type="PANTHER" id="PTHR34773">
    <property type="entry name" value="FLAGELLAR SECRETION CHAPERONE FLIS"/>
    <property type="match status" value="1"/>
</dbReference>
<dbReference type="Proteomes" id="UP000199662">
    <property type="component" value="Unassembled WGS sequence"/>
</dbReference>
<dbReference type="InterPro" id="IPR003713">
    <property type="entry name" value="FliS"/>
</dbReference>
<evidence type="ECO:0000256" key="3">
    <source>
        <dbReference type="ARBA" id="ARBA00022490"/>
    </source>
</evidence>
<dbReference type="PANTHER" id="PTHR34773:SF1">
    <property type="entry name" value="FLAGELLAR SECRETION CHAPERONE FLIS"/>
    <property type="match status" value="1"/>
</dbReference>
<keyword evidence="8" id="KW-1185">Reference proteome</keyword>
<keyword evidence="5" id="KW-0143">Chaperone</keyword>
<dbReference type="EMBL" id="FNZK01000021">
    <property type="protein sequence ID" value="SEJ88109.1"/>
    <property type="molecule type" value="Genomic_DNA"/>
</dbReference>
<dbReference type="STRING" id="84035.SAMN05660742_12162"/>
<dbReference type="InterPro" id="IPR036584">
    <property type="entry name" value="FliS_sf"/>
</dbReference>
<dbReference type="Pfam" id="PF02561">
    <property type="entry name" value="FliS"/>
    <property type="match status" value="1"/>
</dbReference>
<dbReference type="NCBIfam" id="TIGR00208">
    <property type="entry name" value="fliS"/>
    <property type="match status" value="1"/>
</dbReference>
<dbReference type="SUPFAM" id="SSF101116">
    <property type="entry name" value="Flagellar export chaperone FliS"/>
    <property type="match status" value="1"/>
</dbReference>
<evidence type="ECO:0000256" key="4">
    <source>
        <dbReference type="ARBA" id="ARBA00022795"/>
    </source>
</evidence>
<dbReference type="Gene3D" id="1.20.120.340">
    <property type="entry name" value="Flagellar protein FliS"/>
    <property type="match status" value="1"/>
</dbReference>
<comment type="similarity">
    <text evidence="2 6">Belongs to the FliS family.</text>
</comment>
<evidence type="ECO:0000256" key="6">
    <source>
        <dbReference type="PIRNR" id="PIRNR039090"/>
    </source>
</evidence>
<keyword evidence="7" id="KW-0969">Cilium</keyword>
<gene>
    <name evidence="7" type="ORF">SAMN05660742_12162</name>
</gene>
<dbReference type="RefSeq" id="WP_091834622.1">
    <property type="nucleotide sequence ID" value="NZ_FNZK01000021.1"/>
</dbReference>
<reference evidence="7 8" key="1">
    <citation type="submission" date="2016-10" db="EMBL/GenBank/DDBJ databases">
        <authorList>
            <person name="de Groot N.N."/>
        </authorList>
    </citation>
    <scope>NUCLEOTIDE SEQUENCE [LARGE SCALE GENOMIC DNA]</scope>
    <source>
        <strain evidence="7 8">DSM 2179</strain>
    </source>
</reference>
<proteinExistence type="inferred from homology"/>
<keyword evidence="4 6" id="KW-1005">Bacterial flagellum biogenesis</keyword>
<dbReference type="PIRSF" id="PIRSF039090">
    <property type="entry name" value="Flis"/>
    <property type="match status" value="1"/>
</dbReference>
<comment type="subcellular location">
    <subcellularLocation>
        <location evidence="1 6">Cytoplasm</location>
        <location evidence="1 6">Cytosol</location>
    </subcellularLocation>
</comment>
<name>A0A1H7CEH6_9FIRM</name>
<keyword evidence="7" id="KW-0966">Cell projection</keyword>
<evidence type="ECO:0000256" key="5">
    <source>
        <dbReference type="ARBA" id="ARBA00023186"/>
    </source>
</evidence>
<protein>
    <recommendedName>
        <fullName evidence="6">Flagellar secretion chaperone FliS</fullName>
    </recommendedName>
</protein>
<keyword evidence="7" id="KW-0282">Flagellum</keyword>
<keyword evidence="3 6" id="KW-0963">Cytoplasm</keyword>
<evidence type="ECO:0000256" key="1">
    <source>
        <dbReference type="ARBA" id="ARBA00004514"/>
    </source>
</evidence>
<dbReference type="GO" id="GO:0044780">
    <property type="term" value="P:bacterial-type flagellum assembly"/>
    <property type="evidence" value="ECO:0007669"/>
    <property type="project" value="InterPro"/>
</dbReference>
<accession>A0A1H7CEH6</accession>
<dbReference type="CDD" id="cd16098">
    <property type="entry name" value="FliS"/>
    <property type="match status" value="1"/>
</dbReference>
<organism evidence="7 8">
    <name type="scientific">Propionispira arboris</name>
    <dbReference type="NCBI Taxonomy" id="84035"/>
    <lineage>
        <taxon>Bacteria</taxon>
        <taxon>Bacillati</taxon>
        <taxon>Bacillota</taxon>
        <taxon>Negativicutes</taxon>
        <taxon>Selenomonadales</taxon>
        <taxon>Selenomonadaceae</taxon>
        <taxon>Propionispira</taxon>
    </lineage>
</organism>
<dbReference type="AlphaFoldDB" id="A0A1H7CEH6"/>
<evidence type="ECO:0000313" key="8">
    <source>
        <dbReference type="Proteomes" id="UP000199662"/>
    </source>
</evidence>